<evidence type="ECO:0000313" key="6">
    <source>
        <dbReference type="Proteomes" id="UP001430193"/>
    </source>
</evidence>
<keyword evidence="4" id="KW-0326">Glycosidase</keyword>
<dbReference type="Proteomes" id="UP001430193">
    <property type="component" value="Unassembled WGS sequence"/>
</dbReference>
<dbReference type="PANTHER" id="PTHR38107">
    <property type="match status" value="1"/>
</dbReference>
<keyword evidence="2 4" id="KW-0081">Bacteriolytic enzyme</keyword>
<dbReference type="InterPro" id="IPR023347">
    <property type="entry name" value="Lysozyme_dom_sf"/>
</dbReference>
<comment type="catalytic activity">
    <reaction evidence="4">
        <text>Hydrolysis of (1-&gt;4)-beta-linkages between N-acetylmuramic acid and N-acetyl-D-glucosamine residues in a peptidoglycan and between N-acetyl-D-glucosamine residues in chitodextrins.</text>
        <dbReference type="EC" id="3.2.1.17"/>
    </reaction>
</comment>
<evidence type="ECO:0000313" key="5">
    <source>
        <dbReference type="EMBL" id="MBM7130715.1"/>
    </source>
</evidence>
<evidence type="ECO:0000256" key="2">
    <source>
        <dbReference type="ARBA" id="ARBA00022638"/>
    </source>
</evidence>
<evidence type="ECO:0000256" key="1">
    <source>
        <dbReference type="ARBA" id="ARBA00022529"/>
    </source>
</evidence>
<dbReference type="InterPro" id="IPR033907">
    <property type="entry name" value="Endolysin_autolysin"/>
</dbReference>
<dbReference type="Pfam" id="PF00959">
    <property type="entry name" value="Phage_lysozyme"/>
    <property type="match status" value="1"/>
</dbReference>
<comment type="similarity">
    <text evidence="4">Belongs to the glycosyl hydrolase 24 family.</text>
</comment>
<organism evidence="5 6">
    <name type="scientific">Dyella mobilis</name>
    <dbReference type="NCBI Taxonomy" id="1849582"/>
    <lineage>
        <taxon>Bacteria</taxon>
        <taxon>Pseudomonadati</taxon>
        <taxon>Pseudomonadota</taxon>
        <taxon>Gammaproteobacteria</taxon>
        <taxon>Lysobacterales</taxon>
        <taxon>Rhodanobacteraceae</taxon>
        <taxon>Dyella</taxon>
    </lineage>
</organism>
<dbReference type="SUPFAM" id="SSF53955">
    <property type="entry name" value="Lysozyme-like"/>
    <property type="match status" value="1"/>
</dbReference>
<comment type="caution">
    <text evidence="5">The sequence shown here is derived from an EMBL/GenBank/DDBJ whole genome shotgun (WGS) entry which is preliminary data.</text>
</comment>
<evidence type="ECO:0000256" key="3">
    <source>
        <dbReference type="ARBA" id="ARBA00023200"/>
    </source>
</evidence>
<dbReference type="InterPro" id="IPR002196">
    <property type="entry name" value="Glyco_hydro_24"/>
</dbReference>
<reference evidence="5" key="1">
    <citation type="submission" date="2020-10" db="EMBL/GenBank/DDBJ databases">
        <title>Phylogeny of dyella-like bacteria.</title>
        <authorList>
            <person name="Fu J."/>
        </authorList>
    </citation>
    <scope>NUCLEOTIDE SEQUENCE</scope>
    <source>
        <strain evidence="5">DHON07</strain>
    </source>
</reference>
<dbReference type="Gene3D" id="1.10.530.40">
    <property type="match status" value="1"/>
</dbReference>
<proteinExistence type="inferred from homology"/>
<keyword evidence="4 5" id="KW-0378">Hydrolase</keyword>
<accession>A0ABS2KI42</accession>
<dbReference type="PANTHER" id="PTHR38107:SF3">
    <property type="entry name" value="LYSOZYME RRRD-RELATED"/>
    <property type="match status" value="1"/>
</dbReference>
<evidence type="ECO:0000256" key="4">
    <source>
        <dbReference type="RuleBase" id="RU003788"/>
    </source>
</evidence>
<dbReference type="CDD" id="cd00737">
    <property type="entry name" value="lyz_endolysin_autolysin"/>
    <property type="match status" value="1"/>
</dbReference>
<keyword evidence="1 4" id="KW-0929">Antimicrobial</keyword>
<protein>
    <recommendedName>
        <fullName evidence="4">Lysozyme</fullName>
        <ecNumber evidence="4">3.2.1.17</ecNumber>
    </recommendedName>
</protein>
<dbReference type="EMBL" id="JADIKF010000039">
    <property type="protein sequence ID" value="MBM7130715.1"/>
    <property type="molecule type" value="Genomic_DNA"/>
</dbReference>
<dbReference type="RefSeq" id="WP_204632273.1">
    <property type="nucleotide sequence ID" value="NZ_BSOC01000002.1"/>
</dbReference>
<name>A0ABS2KI42_9GAMM</name>
<sequence length="275" mass="29617">MANFRNPAPMGDPASILGNPWKPTASLFGNSSAPFGLPAETPLSWGLVANDPCTLSVLVPLMPPNDVRTDAKLCSLSPMGYKFIYAHEAWKGVSNHLHWPGGSSGITLGPGYDMGARSASDITADMKSIGLSDDAAKTVSQAAGMVVKKGGTYTNADMLKFVKDHHKDVDLNPDQELKLLHHIVPHYEQIVRRSLKVPLAQHEFDALVSFAYNSAGRWSHVTRLLNGGKAAEAMKVIKAGNTTGGKVSKGLTHRRADEVKLFMLGKYEMNGQPIS</sequence>
<dbReference type="GO" id="GO:0016787">
    <property type="term" value="F:hydrolase activity"/>
    <property type="evidence" value="ECO:0007669"/>
    <property type="project" value="UniProtKB-KW"/>
</dbReference>
<keyword evidence="6" id="KW-1185">Reference proteome</keyword>
<dbReference type="EC" id="3.2.1.17" evidence="4"/>
<gene>
    <name evidence="5" type="ORF">ISS99_14340</name>
</gene>
<dbReference type="InterPro" id="IPR023346">
    <property type="entry name" value="Lysozyme-like_dom_sf"/>
</dbReference>
<dbReference type="InterPro" id="IPR051018">
    <property type="entry name" value="Bacteriophage_GH24"/>
</dbReference>
<keyword evidence="3" id="KW-1035">Host cytoplasm</keyword>